<feature type="chain" id="PRO_5022683122" evidence="1">
    <location>
        <begin position="23"/>
        <end position="215"/>
    </location>
</feature>
<evidence type="ECO:0000313" key="3">
    <source>
        <dbReference type="EMBL" id="TWT90901.1"/>
    </source>
</evidence>
<proteinExistence type="predicted"/>
<keyword evidence="4" id="KW-1185">Reference proteome</keyword>
<gene>
    <name evidence="3" type="ORF">Mal64_13000</name>
</gene>
<accession>A0A5C5ZVD9</accession>
<feature type="signal peptide" evidence="1">
    <location>
        <begin position="1"/>
        <end position="22"/>
    </location>
</feature>
<dbReference type="InterPro" id="IPR027367">
    <property type="entry name" value="Gly-zipper_YMGG"/>
</dbReference>
<feature type="domain" description="YMGG-like Gly-zipper" evidence="2">
    <location>
        <begin position="37"/>
        <end position="81"/>
    </location>
</feature>
<sequence length="215" mass="22237" precursor="true">MSRTSFVLSLLAAALAADSALAQYGYQPPPSYYHNDQAEGTVVGGGLGAITGALVGGRGNKTEGALVGAAIGAITGNLVGKSKDQADQRAVAYGTAAAAQANQQAAAQAVTNADLAGMARAGLGDDLIIGAIRSRGGRFDLSPNGLIVLKQSGVSDRVILAAQGMSTDSYVPAPQPATVIARPYYPEPRVNVIYTAPRPRPRPHYRAGFNYHHHW</sequence>
<dbReference type="EMBL" id="SJPQ01000001">
    <property type="protein sequence ID" value="TWT90901.1"/>
    <property type="molecule type" value="Genomic_DNA"/>
</dbReference>
<dbReference type="AlphaFoldDB" id="A0A5C5ZVD9"/>
<reference evidence="3 4" key="1">
    <citation type="submission" date="2019-02" db="EMBL/GenBank/DDBJ databases">
        <title>Deep-cultivation of Planctomycetes and their phenomic and genomic characterization uncovers novel biology.</title>
        <authorList>
            <person name="Wiegand S."/>
            <person name="Jogler M."/>
            <person name="Boedeker C."/>
            <person name="Pinto D."/>
            <person name="Vollmers J."/>
            <person name="Rivas-Marin E."/>
            <person name="Kohn T."/>
            <person name="Peeters S.H."/>
            <person name="Heuer A."/>
            <person name="Rast P."/>
            <person name="Oberbeckmann S."/>
            <person name="Bunk B."/>
            <person name="Jeske O."/>
            <person name="Meyerdierks A."/>
            <person name="Storesund J.E."/>
            <person name="Kallscheuer N."/>
            <person name="Luecker S."/>
            <person name="Lage O.M."/>
            <person name="Pohl T."/>
            <person name="Merkel B.J."/>
            <person name="Hornburger P."/>
            <person name="Mueller R.-W."/>
            <person name="Bruemmer F."/>
            <person name="Labrenz M."/>
            <person name="Spormann A.M."/>
            <person name="Op Den Camp H."/>
            <person name="Overmann J."/>
            <person name="Amann R."/>
            <person name="Jetten M.S.M."/>
            <person name="Mascher T."/>
            <person name="Medema M.H."/>
            <person name="Devos D.P."/>
            <person name="Kaster A.-K."/>
            <person name="Ovreas L."/>
            <person name="Rohde M."/>
            <person name="Galperin M.Y."/>
            <person name="Jogler C."/>
        </authorList>
    </citation>
    <scope>NUCLEOTIDE SEQUENCE [LARGE SCALE GENOMIC DNA]</scope>
    <source>
        <strain evidence="3 4">Mal64</strain>
    </source>
</reference>
<organism evidence="3 4">
    <name type="scientific">Pseudobythopirellula maris</name>
    <dbReference type="NCBI Taxonomy" id="2527991"/>
    <lineage>
        <taxon>Bacteria</taxon>
        <taxon>Pseudomonadati</taxon>
        <taxon>Planctomycetota</taxon>
        <taxon>Planctomycetia</taxon>
        <taxon>Pirellulales</taxon>
        <taxon>Lacipirellulaceae</taxon>
        <taxon>Pseudobythopirellula</taxon>
    </lineage>
</organism>
<dbReference type="RefSeq" id="WP_197525506.1">
    <property type="nucleotide sequence ID" value="NZ_SJPQ01000001.1"/>
</dbReference>
<evidence type="ECO:0000256" key="1">
    <source>
        <dbReference type="SAM" id="SignalP"/>
    </source>
</evidence>
<keyword evidence="1" id="KW-0732">Signal</keyword>
<dbReference type="Proteomes" id="UP000315440">
    <property type="component" value="Unassembled WGS sequence"/>
</dbReference>
<comment type="caution">
    <text evidence="3">The sequence shown here is derived from an EMBL/GenBank/DDBJ whole genome shotgun (WGS) entry which is preliminary data.</text>
</comment>
<dbReference type="Pfam" id="PF13441">
    <property type="entry name" value="Gly-zipper_YMGG"/>
    <property type="match status" value="1"/>
</dbReference>
<evidence type="ECO:0000313" key="4">
    <source>
        <dbReference type="Proteomes" id="UP000315440"/>
    </source>
</evidence>
<protein>
    <submittedName>
        <fullName evidence="3">Glycine zipper 2TM domain protein</fullName>
    </submittedName>
</protein>
<evidence type="ECO:0000259" key="2">
    <source>
        <dbReference type="Pfam" id="PF13441"/>
    </source>
</evidence>
<name>A0A5C5ZVD9_9BACT</name>